<dbReference type="PANTHER" id="PTHR33908:SF3">
    <property type="entry name" value="UNDECAPRENYL PHOSPHATE-ALPHA-4-AMINO-4-DEOXY-L-ARABINOSE ARABINOSYL TRANSFERASE"/>
    <property type="match status" value="1"/>
</dbReference>
<evidence type="ECO:0000259" key="9">
    <source>
        <dbReference type="Pfam" id="PF13231"/>
    </source>
</evidence>
<dbReference type="KEGG" id="pbf:CFX0092_A0626"/>
<dbReference type="GO" id="GO:0005886">
    <property type="term" value="C:plasma membrane"/>
    <property type="evidence" value="ECO:0007669"/>
    <property type="project" value="UniProtKB-SubCell"/>
</dbReference>
<dbReference type="AlphaFoldDB" id="A0A160SZD9"/>
<feature type="transmembrane region" description="Helical" evidence="8">
    <location>
        <begin position="110"/>
        <end position="131"/>
    </location>
</feature>
<feature type="transmembrane region" description="Helical" evidence="8">
    <location>
        <begin position="207"/>
        <end position="231"/>
    </location>
</feature>
<feature type="transmembrane region" description="Helical" evidence="8">
    <location>
        <begin position="170"/>
        <end position="187"/>
    </location>
</feature>
<evidence type="ECO:0000256" key="6">
    <source>
        <dbReference type="ARBA" id="ARBA00022989"/>
    </source>
</evidence>
<evidence type="ECO:0000313" key="11">
    <source>
        <dbReference type="Proteomes" id="UP000215027"/>
    </source>
</evidence>
<dbReference type="RefSeq" id="WP_095042110.1">
    <property type="nucleotide sequence ID" value="NZ_LN890655.1"/>
</dbReference>
<dbReference type="InterPro" id="IPR038731">
    <property type="entry name" value="RgtA/B/C-like"/>
</dbReference>
<protein>
    <recommendedName>
        <fullName evidence="9">Glycosyltransferase RgtA/B/C/D-like domain-containing protein</fullName>
    </recommendedName>
</protein>
<evidence type="ECO:0000256" key="1">
    <source>
        <dbReference type="ARBA" id="ARBA00004651"/>
    </source>
</evidence>
<keyword evidence="7 8" id="KW-0472">Membrane</keyword>
<dbReference type="GO" id="GO:0010041">
    <property type="term" value="P:response to iron(III) ion"/>
    <property type="evidence" value="ECO:0007669"/>
    <property type="project" value="TreeGrafter"/>
</dbReference>
<reference evidence="10" key="1">
    <citation type="submission" date="2016-01" db="EMBL/GenBank/DDBJ databases">
        <authorList>
            <person name="Mcilroy J.S."/>
            <person name="Karst M S."/>
            <person name="Albertsen M."/>
        </authorList>
    </citation>
    <scope>NUCLEOTIDE SEQUENCE</scope>
    <source>
        <strain evidence="10">Cfx-K</strain>
    </source>
</reference>
<evidence type="ECO:0000256" key="8">
    <source>
        <dbReference type="SAM" id="Phobius"/>
    </source>
</evidence>
<evidence type="ECO:0000256" key="2">
    <source>
        <dbReference type="ARBA" id="ARBA00022475"/>
    </source>
</evidence>
<keyword evidence="2" id="KW-1003">Cell membrane</keyword>
<dbReference type="EMBL" id="LN890655">
    <property type="protein sequence ID" value="CUS02504.2"/>
    <property type="molecule type" value="Genomic_DNA"/>
</dbReference>
<gene>
    <name evidence="10" type="ORF">CFX0092_A0626</name>
</gene>
<evidence type="ECO:0000256" key="4">
    <source>
        <dbReference type="ARBA" id="ARBA00022679"/>
    </source>
</evidence>
<dbReference type="GO" id="GO:0009103">
    <property type="term" value="P:lipopolysaccharide biosynthetic process"/>
    <property type="evidence" value="ECO:0007669"/>
    <property type="project" value="UniProtKB-ARBA"/>
</dbReference>
<name>A0A160SZD9_9CHLR</name>
<evidence type="ECO:0000256" key="3">
    <source>
        <dbReference type="ARBA" id="ARBA00022676"/>
    </source>
</evidence>
<proteinExistence type="predicted"/>
<keyword evidence="3" id="KW-0328">Glycosyltransferase</keyword>
<dbReference type="PANTHER" id="PTHR33908">
    <property type="entry name" value="MANNOSYLTRANSFERASE YKCB-RELATED"/>
    <property type="match status" value="1"/>
</dbReference>
<organism evidence="10 11">
    <name type="scientific">Candidatus Promineifilum breve</name>
    <dbReference type="NCBI Taxonomy" id="1806508"/>
    <lineage>
        <taxon>Bacteria</taxon>
        <taxon>Bacillati</taxon>
        <taxon>Chloroflexota</taxon>
        <taxon>Ardenticatenia</taxon>
        <taxon>Candidatus Promineifilales</taxon>
        <taxon>Candidatus Promineifilaceae</taxon>
        <taxon>Candidatus Promineifilum</taxon>
    </lineage>
</organism>
<keyword evidence="6 8" id="KW-1133">Transmembrane helix</keyword>
<comment type="subcellular location">
    <subcellularLocation>
        <location evidence="1">Cell membrane</location>
        <topology evidence="1">Multi-pass membrane protein</topology>
    </subcellularLocation>
</comment>
<feature type="domain" description="Glycosyltransferase RgtA/B/C/D-like" evidence="9">
    <location>
        <begin position="92"/>
        <end position="260"/>
    </location>
</feature>
<feature type="transmembrane region" description="Helical" evidence="8">
    <location>
        <begin position="368"/>
        <end position="390"/>
    </location>
</feature>
<evidence type="ECO:0000313" key="10">
    <source>
        <dbReference type="EMBL" id="CUS02504.2"/>
    </source>
</evidence>
<dbReference type="GO" id="GO:0016763">
    <property type="term" value="F:pentosyltransferase activity"/>
    <property type="evidence" value="ECO:0007669"/>
    <property type="project" value="TreeGrafter"/>
</dbReference>
<feature type="transmembrane region" description="Helical" evidence="8">
    <location>
        <begin position="243"/>
        <end position="263"/>
    </location>
</feature>
<sequence>MVSRRPSWPIVALLLIIALAAFLRFWRLDQLPPGLYHDEAYYGLDALSLLRGETFPRFYEGWELYANDAHAARPAAPTRFPVFFEGNYGREPLHVYLMALSIRLFGNTPLAVRAVPAAAGTLAVLTTWLAARALFPPDERRPFGGELLPLLAAFSLAVLYPALHFSRFGIRAMTLLPPMTLAVWAFWRGWRQGSAGWLGLGGLFVGLSLYTFAAGRLFPLVFILFGGYLLLTDAASVRARWRGLAAATAVALLTAAPLLLYFIRYPYFFVFRMAYVANRGQGAVEGAPALTWLLNVGRVIGGFFWRGETHLRHNLPGRPFLDPAQAVLLIAGVARGLRRWRRPEYAFTLLWFGVMTLPSILSGDAPHFGRLIGAAPAAALLIAIGLTWLVERLGRAALLRWAAPAVVIGLCGLSLTLTARDYFGRYAALPDLARDFYRADWELGRFAAARPPETTLYLSPSQEEMATIYFALGDPDRLRSFNGEAGLIVAGIPGRPALYLIRPAAESTLAGLQAYFPEGTTGAPGDDFIPFELAANAPRMRLANVAVAEFGGVMRLAGYETAREGDNLLVSLAWEASSAPPQDYTAFVHVLDAAGTLIAQTDRPPGGYPTSDWRPGEIVIDRFVVELPAGLAPDAYRLQTGFYDPATVARLGDAAELGEVHLP</sequence>
<feature type="transmembrane region" description="Helical" evidence="8">
    <location>
        <begin position="397"/>
        <end position="417"/>
    </location>
</feature>
<feature type="transmembrane region" description="Helical" evidence="8">
    <location>
        <begin position="345"/>
        <end position="362"/>
    </location>
</feature>
<keyword evidence="4" id="KW-0808">Transferase</keyword>
<accession>A0A160SZD9</accession>
<evidence type="ECO:0000256" key="7">
    <source>
        <dbReference type="ARBA" id="ARBA00023136"/>
    </source>
</evidence>
<keyword evidence="5 8" id="KW-0812">Transmembrane</keyword>
<feature type="transmembrane region" description="Helical" evidence="8">
    <location>
        <begin position="6"/>
        <end position="26"/>
    </location>
</feature>
<feature type="transmembrane region" description="Helical" evidence="8">
    <location>
        <begin position="143"/>
        <end position="163"/>
    </location>
</feature>
<evidence type="ECO:0000256" key="5">
    <source>
        <dbReference type="ARBA" id="ARBA00022692"/>
    </source>
</evidence>
<dbReference type="InterPro" id="IPR050297">
    <property type="entry name" value="LipidA_mod_glycosyltrf_83"/>
</dbReference>
<dbReference type="OrthoDB" id="138503at2"/>
<feature type="transmembrane region" description="Helical" evidence="8">
    <location>
        <begin position="283"/>
        <end position="305"/>
    </location>
</feature>
<dbReference type="Pfam" id="PF13231">
    <property type="entry name" value="PMT_2"/>
    <property type="match status" value="1"/>
</dbReference>
<dbReference type="Proteomes" id="UP000215027">
    <property type="component" value="Chromosome I"/>
</dbReference>
<keyword evidence="11" id="KW-1185">Reference proteome</keyword>